<evidence type="ECO:0000256" key="1">
    <source>
        <dbReference type="ARBA" id="ARBA00006917"/>
    </source>
</evidence>
<dbReference type="PROSITE" id="PS00678">
    <property type="entry name" value="WD_REPEATS_1"/>
    <property type="match status" value="2"/>
</dbReference>
<dbReference type="AlphaFoldDB" id="A0AAD4R1N5"/>
<evidence type="ECO:0000256" key="5">
    <source>
        <dbReference type="PROSITE-ProRule" id="PRU00221"/>
    </source>
</evidence>
<dbReference type="Proteomes" id="UP001201812">
    <property type="component" value="Unassembled WGS sequence"/>
</dbReference>
<dbReference type="PANTHER" id="PTHR19862">
    <property type="entry name" value="WD REPEAT-CONTAINING PROTEIN 48"/>
    <property type="match status" value="1"/>
</dbReference>
<evidence type="ECO:0000256" key="3">
    <source>
        <dbReference type="ARBA" id="ARBA00022574"/>
    </source>
</evidence>
<dbReference type="InterPro" id="IPR021772">
    <property type="entry name" value="WDR48/Bun107"/>
</dbReference>
<proteinExistence type="inferred from homology"/>
<dbReference type="SUPFAM" id="SSF50978">
    <property type="entry name" value="WD40 repeat-like"/>
    <property type="match status" value="1"/>
</dbReference>
<dbReference type="Pfam" id="PF11816">
    <property type="entry name" value="DUF3337"/>
    <property type="match status" value="1"/>
</dbReference>
<sequence>MQQPAKQSKKTQISFLIREEVESRHRSFVNSLQYDSPSGQLFTAGSDSVIRRWDIANAEKGNKNAFLQAMEHHCDWVNDIVLCSEGSRLISASSDTTVKVWNARSGSCLSTLRTHKDAVKCLAYAPNTTNGELVASAGLDKSIYLWDVSTLTKVTALNNTVTTSSLRGSKSSIYSLAMNTFGTVIIAGSTENVLRVWDPRTCQKIAKLRGHSDNIRSIVVDRDGTMCLSASSDGTIRLWSIGQQRCVGSIRCHSESVWALQANSSFSYVYSGGRDQRVFRTELRNLSNCEFLFMEEKPVQRLLVIDSDHPRHAWAATWSSTIRRWPIKPVNEKSKTTDCQPDIILTGAPSIKRHIVLNDKRHIVTKDTDDKVEMYDVLQARKICDFENKNIEEVAKDFFKKIFVPSWFTVRANCGVLEITLDESDVFSAWVSAKDAQFSDKPSDAKVNYGGMMLKSLFENWQLVSGSGSPESDDEGESPLHGFFSIPPHTPILIRHYSDDMTRPVFRCIARDIANNQTDAIMLRDHLPAWAIDVIQHNQFPKFTKIPFLLQPHPSFPTKTGKKDRLSATEMLQVRKVMEHVFEKILYPNETAENPEVNMPQTYSDDVEEKVELFCNEQKLDPEMDLRTVKHFIWKQGGDLLIHYRPAMKGIPF</sequence>
<evidence type="ECO:0000256" key="4">
    <source>
        <dbReference type="ARBA" id="ARBA00022737"/>
    </source>
</evidence>
<dbReference type="InterPro" id="IPR051246">
    <property type="entry name" value="WDR48"/>
</dbReference>
<dbReference type="PROSITE" id="PS50294">
    <property type="entry name" value="WD_REPEATS_REGION"/>
    <property type="match status" value="5"/>
</dbReference>
<reference evidence="6" key="1">
    <citation type="submission" date="2022-01" db="EMBL/GenBank/DDBJ databases">
        <title>Genome Sequence Resource for Two Populations of Ditylenchus destructor, the Migratory Endoparasitic Phytonematode.</title>
        <authorList>
            <person name="Zhang H."/>
            <person name="Lin R."/>
            <person name="Xie B."/>
        </authorList>
    </citation>
    <scope>NUCLEOTIDE SEQUENCE</scope>
    <source>
        <strain evidence="6">BazhouSP</strain>
    </source>
</reference>
<dbReference type="PROSITE" id="PS50082">
    <property type="entry name" value="WD_REPEATS_2"/>
    <property type="match status" value="5"/>
</dbReference>
<gene>
    <name evidence="6" type="ORF">DdX_07256</name>
</gene>
<dbReference type="PRINTS" id="PR00320">
    <property type="entry name" value="GPROTEINBRPT"/>
</dbReference>
<protein>
    <recommendedName>
        <fullName evidence="2">WD repeat-containing protein 48 homolog</fullName>
    </recommendedName>
</protein>
<dbReference type="Gene3D" id="2.130.10.10">
    <property type="entry name" value="YVTN repeat-like/Quinoprotein amine dehydrogenase"/>
    <property type="match status" value="2"/>
</dbReference>
<dbReference type="PANTHER" id="PTHR19862:SF14">
    <property type="entry name" value="WD REPEAT-CONTAINING PROTEIN 48"/>
    <property type="match status" value="1"/>
</dbReference>
<feature type="repeat" description="WD" evidence="5">
    <location>
        <begin position="166"/>
        <end position="207"/>
    </location>
</feature>
<feature type="repeat" description="WD" evidence="5">
    <location>
        <begin position="70"/>
        <end position="111"/>
    </location>
</feature>
<dbReference type="GO" id="GO:0043130">
    <property type="term" value="F:ubiquitin binding"/>
    <property type="evidence" value="ECO:0007669"/>
    <property type="project" value="TreeGrafter"/>
</dbReference>
<dbReference type="InterPro" id="IPR001680">
    <property type="entry name" value="WD40_rpt"/>
</dbReference>
<dbReference type="InterPro" id="IPR020472">
    <property type="entry name" value="WD40_PAC1"/>
</dbReference>
<name>A0AAD4R1N5_9BILA</name>
<feature type="repeat" description="WD" evidence="5">
    <location>
        <begin position="208"/>
        <end position="249"/>
    </location>
</feature>
<dbReference type="SMART" id="SM00320">
    <property type="entry name" value="WD40"/>
    <property type="match status" value="6"/>
</dbReference>
<dbReference type="InterPro" id="IPR036322">
    <property type="entry name" value="WD40_repeat_dom_sf"/>
</dbReference>
<evidence type="ECO:0000313" key="6">
    <source>
        <dbReference type="EMBL" id="KAI1716221.1"/>
    </source>
</evidence>
<dbReference type="CDD" id="cd00200">
    <property type="entry name" value="WD40"/>
    <property type="match status" value="1"/>
</dbReference>
<comment type="similarity">
    <text evidence="1">Belongs to the WD repeat WDR48 family.</text>
</comment>
<keyword evidence="7" id="KW-1185">Reference proteome</keyword>
<accession>A0AAD4R1N5</accession>
<feature type="repeat" description="WD" evidence="5">
    <location>
        <begin position="112"/>
        <end position="156"/>
    </location>
</feature>
<dbReference type="InterPro" id="IPR019775">
    <property type="entry name" value="WD40_repeat_CS"/>
</dbReference>
<evidence type="ECO:0000313" key="7">
    <source>
        <dbReference type="Proteomes" id="UP001201812"/>
    </source>
</evidence>
<dbReference type="EMBL" id="JAKKPZ010000010">
    <property type="protein sequence ID" value="KAI1716221.1"/>
    <property type="molecule type" value="Genomic_DNA"/>
</dbReference>
<dbReference type="Pfam" id="PF00400">
    <property type="entry name" value="WD40"/>
    <property type="match status" value="6"/>
</dbReference>
<dbReference type="InterPro" id="IPR015943">
    <property type="entry name" value="WD40/YVTN_repeat-like_dom_sf"/>
</dbReference>
<organism evidence="6 7">
    <name type="scientific">Ditylenchus destructor</name>
    <dbReference type="NCBI Taxonomy" id="166010"/>
    <lineage>
        <taxon>Eukaryota</taxon>
        <taxon>Metazoa</taxon>
        <taxon>Ecdysozoa</taxon>
        <taxon>Nematoda</taxon>
        <taxon>Chromadorea</taxon>
        <taxon>Rhabditida</taxon>
        <taxon>Tylenchina</taxon>
        <taxon>Tylenchomorpha</taxon>
        <taxon>Sphaerularioidea</taxon>
        <taxon>Anguinidae</taxon>
        <taxon>Anguininae</taxon>
        <taxon>Ditylenchus</taxon>
    </lineage>
</organism>
<dbReference type="GO" id="GO:0000724">
    <property type="term" value="P:double-strand break repair via homologous recombination"/>
    <property type="evidence" value="ECO:0007669"/>
    <property type="project" value="TreeGrafter"/>
</dbReference>
<feature type="repeat" description="WD" evidence="5">
    <location>
        <begin position="22"/>
        <end position="63"/>
    </location>
</feature>
<keyword evidence="4" id="KW-0677">Repeat</keyword>
<comment type="caution">
    <text evidence="6">The sequence shown here is derived from an EMBL/GenBank/DDBJ whole genome shotgun (WGS) entry which is preliminary data.</text>
</comment>
<dbReference type="CDD" id="cd17041">
    <property type="entry name" value="Ubl_WDR48"/>
    <property type="match status" value="1"/>
</dbReference>
<evidence type="ECO:0000256" key="2">
    <source>
        <dbReference type="ARBA" id="ARBA00021538"/>
    </source>
</evidence>
<keyword evidence="3 5" id="KW-0853">WD repeat</keyword>